<evidence type="ECO:0000259" key="3">
    <source>
        <dbReference type="PROSITE" id="PS50003"/>
    </source>
</evidence>
<dbReference type="InterPro" id="IPR050302">
    <property type="entry name" value="Rab_GAP_TBC_domain"/>
</dbReference>
<dbReference type="GO" id="GO:0005096">
    <property type="term" value="F:GTPase activator activity"/>
    <property type="evidence" value="ECO:0007669"/>
    <property type="project" value="TreeGrafter"/>
</dbReference>
<dbReference type="FunFam" id="1.10.8.270:FF:000026">
    <property type="entry name" value="TBC (Tre-2/Bub2/Cdc16) domain family"/>
    <property type="match status" value="1"/>
</dbReference>
<proteinExistence type="predicted"/>
<dbReference type="Pfam" id="PF00566">
    <property type="entry name" value="RabGAP-TBC"/>
    <property type="match status" value="1"/>
</dbReference>
<evidence type="ECO:0000256" key="1">
    <source>
        <dbReference type="SAM" id="Coils"/>
    </source>
</evidence>
<feature type="compositionally biased region" description="Polar residues" evidence="2">
    <location>
        <begin position="272"/>
        <end position="289"/>
    </location>
</feature>
<evidence type="ECO:0008006" key="7">
    <source>
        <dbReference type="Google" id="ProtNLM"/>
    </source>
</evidence>
<accession>A0A8E0VLU0</accession>
<keyword evidence="1" id="KW-0175">Coiled coil</keyword>
<feature type="domain" description="Rab-GAP TBC" evidence="4">
    <location>
        <begin position="627"/>
        <end position="814"/>
    </location>
</feature>
<dbReference type="PANTHER" id="PTHR47219">
    <property type="entry name" value="RAB GTPASE-ACTIVATING PROTEIN 1-LIKE"/>
    <property type="match status" value="1"/>
</dbReference>
<protein>
    <recommendedName>
        <fullName evidence="7">TBC1 domain family member 2B</fullName>
    </recommendedName>
</protein>
<evidence type="ECO:0000313" key="5">
    <source>
        <dbReference type="EMBL" id="KAA0193101.1"/>
    </source>
</evidence>
<dbReference type="InterPro" id="IPR035969">
    <property type="entry name" value="Rab-GAP_TBC_sf"/>
</dbReference>
<gene>
    <name evidence="5" type="ORF">FBUS_03664</name>
</gene>
<name>A0A8E0VLU0_9TREM</name>
<dbReference type="InterPro" id="IPR001849">
    <property type="entry name" value="PH_domain"/>
</dbReference>
<reference evidence="5" key="1">
    <citation type="submission" date="2019-05" db="EMBL/GenBank/DDBJ databases">
        <title>Annotation for the trematode Fasciolopsis buski.</title>
        <authorList>
            <person name="Choi Y.-J."/>
        </authorList>
    </citation>
    <scope>NUCLEOTIDE SEQUENCE</scope>
    <source>
        <strain evidence="5">HT</strain>
        <tissue evidence="5">Whole worm</tissue>
    </source>
</reference>
<sequence>TFGCFFILTAFRRLKGSQRLWHVFDESTLSLVVYRTEEEANSPNKEPVKSINISQAAFSIDPNEMNQFIITVDGKDNVLQAETEDAMYLWLDALQRPTNGPSFDLNEVFNSSPGPVRKDWRSAMGTTQATPQMNSSLPHCPTTPVLGMHRNSPELNRNMMVPNSVGKFRSKSSPCESETEIELRDTVSVTCDETEDDLDSASVNRDTSFGQQAPLLVSTTTPISDKIKFYSLSQRQLCNAPVLGRLGVAQQTFNACSNISGFASSDTFEANTVEESGSNPSGASNCTESASDKSKPNDSLSIDFKQRLGHLTFSRFVFTFVYYTDFQKLYISASLSDATMTTSMCTSTASMGRASRSSDHSAIPLLSVTDEVMPYYQHEPYLNKLREAQMQITAYQEREMHLRELLQQRESTIAELDQRLGQLEYNDGKPVDLSIPVGASCGQLREMLKEMEKQRRHMANRVQFLVSEVRDLSILRQMLTDHGTKQVRYTKKLTSDVVRWKQNFVTLLEACVGGIQLDPTHAFLFCDYGMRKCKTKVGELVEEARRKDPSLPTLSKQIHGILKTDLIPTNALVYGKMTEVYVPQYAHTYDSLSLSLSHPSIPFSSNSTPYPIQFHGQSELKYLCRAGVPPMHRGGIWRMLIHGEMKPIITQKGPHYYNRLISEISESKIATRYRKQISLDLMRTMPNNILFDSIDAPGIQKLQEILQAYSIHNPDIGYCQGMNFLVAVSLIFLNKEDAFWCLTAILERYLPEKYFNCGLINAQVDQLVLKDLLATKLPKLSDHIRKMEIDISAITLNWFLAVFYDSVPFEASVV</sequence>
<dbReference type="OrthoDB" id="294251at2759"/>
<evidence type="ECO:0000256" key="2">
    <source>
        <dbReference type="SAM" id="MobiDB-lite"/>
    </source>
</evidence>
<organism evidence="5 6">
    <name type="scientific">Fasciolopsis buskii</name>
    <dbReference type="NCBI Taxonomy" id="27845"/>
    <lineage>
        <taxon>Eukaryota</taxon>
        <taxon>Metazoa</taxon>
        <taxon>Spiralia</taxon>
        <taxon>Lophotrochozoa</taxon>
        <taxon>Platyhelminthes</taxon>
        <taxon>Trematoda</taxon>
        <taxon>Digenea</taxon>
        <taxon>Plagiorchiida</taxon>
        <taxon>Echinostomata</taxon>
        <taxon>Echinostomatoidea</taxon>
        <taxon>Fasciolidae</taxon>
        <taxon>Fasciolopsis</taxon>
    </lineage>
</organism>
<dbReference type="PANTHER" id="PTHR47219:SF20">
    <property type="entry name" value="TBC1 DOMAIN FAMILY MEMBER 2B"/>
    <property type="match status" value="1"/>
</dbReference>
<keyword evidence="6" id="KW-1185">Reference proteome</keyword>
<dbReference type="EMBL" id="LUCM01005255">
    <property type="protein sequence ID" value="KAA0193101.1"/>
    <property type="molecule type" value="Genomic_DNA"/>
</dbReference>
<dbReference type="SMART" id="SM00164">
    <property type="entry name" value="TBC"/>
    <property type="match status" value="1"/>
</dbReference>
<dbReference type="Pfam" id="PF00169">
    <property type="entry name" value="PH"/>
    <property type="match status" value="1"/>
</dbReference>
<dbReference type="InterPro" id="IPR000195">
    <property type="entry name" value="Rab-GAP-TBC_dom"/>
</dbReference>
<comment type="caution">
    <text evidence="5">The sequence shown here is derived from an EMBL/GenBank/DDBJ whole genome shotgun (WGS) entry which is preliminary data.</text>
</comment>
<dbReference type="GO" id="GO:0031267">
    <property type="term" value="F:small GTPase binding"/>
    <property type="evidence" value="ECO:0007669"/>
    <property type="project" value="TreeGrafter"/>
</dbReference>
<dbReference type="Gene3D" id="2.30.29.30">
    <property type="entry name" value="Pleckstrin-homology domain (PH domain)/Phosphotyrosine-binding domain (PTB)"/>
    <property type="match status" value="1"/>
</dbReference>
<dbReference type="AlphaFoldDB" id="A0A8E0VLU0"/>
<dbReference type="PROSITE" id="PS50003">
    <property type="entry name" value="PH_DOMAIN"/>
    <property type="match status" value="1"/>
</dbReference>
<feature type="region of interest" description="Disordered" evidence="2">
    <location>
        <begin position="272"/>
        <end position="297"/>
    </location>
</feature>
<dbReference type="PROSITE" id="PS50086">
    <property type="entry name" value="TBC_RABGAP"/>
    <property type="match status" value="1"/>
</dbReference>
<evidence type="ECO:0000259" key="4">
    <source>
        <dbReference type="PROSITE" id="PS50086"/>
    </source>
</evidence>
<feature type="domain" description="PH" evidence="3">
    <location>
        <begin position="1"/>
        <end position="99"/>
    </location>
</feature>
<feature type="non-terminal residue" evidence="5">
    <location>
        <position position="814"/>
    </location>
</feature>
<evidence type="ECO:0000313" key="6">
    <source>
        <dbReference type="Proteomes" id="UP000728185"/>
    </source>
</evidence>
<dbReference type="Proteomes" id="UP000728185">
    <property type="component" value="Unassembled WGS sequence"/>
</dbReference>
<dbReference type="Gene3D" id="1.10.472.80">
    <property type="entry name" value="Ypt/Rab-GAP domain of gyp1p, domain 3"/>
    <property type="match status" value="1"/>
</dbReference>
<dbReference type="SUPFAM" id="SSF47923">
    <property type="entry name" value="Ypt/Rab-GAP domain of gyp1p"/>
    <property type="match status" value="1"/>
</dbReference>
<dbReference type="Gene3D" id="1.10.8.270">
    <property type="entry name" value="putative rabgap domain of human tbc1 domain family member 14 like domains"/>
    <property type="match status" value="1"/>
</dbReference>
<dbReference type="InterPro" id="IPR011993">
    <property type="entry name" value="PH-like_dom_sf"/>
</dbReference>
<dbReference type="SUPFAM" id="SSF50729">
    <property type="entry name" value="PH domain-like"/>
    <property type="match status" value="1"/>
</dbReference>
<feature type="coiled-coil region" evidence="1">
    <location>
        <begin position="406"/>
        <end position="468"/>
    </location>
</feature>